<dbReference type="Proteomes" id="UP000317171">
    <property type="component" value="Chromosome"/>
</dbReference>
<accession>A0A517R876</accession>
<name>A0A517R876_9PLAN</name>
<evidence type="ECO:0000313" key="1">
    <source>
        <dbReference type="EMBL" id="QDT40068.1"/>
    </source>
</evidence>
<gene>
    <name evidence="1" type="ORF">Pan241w_01210</name>
</gene>
<organism evidence="1 2">
    <name type="scientific">Gimesia alba</name>
    <dbReference type="NCBI Taxonomy" id="2527973"/>
    <lineage>
        <taxon>Bacteria</taxon>
        <taxon>Pseudomonadati</taxon>
        <taxon>Planctomycetota</taxon>
        <taxon>Planctomycetia</taxon>
        <taxon>Planctomycetales</taxon>
        <taxon>Planctomycetaceae</taxon>
        <taxon>Gimesia</taxon>
    </lineage>
</organism>
<protein>
    <submittedName>
        <fullName evidence="1">Uncharacterized protein</fullName>
    </submittedName>
</protein>
<reference evidence="1 2" key="1">
    <citation type="submission" date="2019-02" db="EMBL/GenBank/DDBJ databases">
        <title>Deep-cultivation of Planctomycetes and their phenomic and genomic characterization uncovers novel biology.</title>
        <authorList>
            <person name="Wiegand S."/>
            <person name="Jogler M."/>
            <person name="Boedeker C."/>
            <person name="Pinto D."/>
            <person name="Vollmers J."/>
            <person name="Rivas-Marin E."/>
            <person name="Kohn T."/>
            <person name="Peeters S.H."/>
            <person name="Heuer A."/>
            <person name="Rast P."/>
            <person name="Oberbeckmann S."/>
            <person name="Bunk B."/>
            <person name="Jeske O."/>
            <person name="Meyerdierks A."/>
            <person name="Storesund J.E."/>
            <person name="Kallscheuer N."/>
            <person name="Luecker S."/>
            <person name="Lage O.M."/>
            <person name="Pohl T."/>
            <person name="Merkel B.J."/>
            <person name="Hornburger P."/>
            <person name="Mueller R.-W."/>
            <person name="Bruemmer F."/>
            <person name="Labrenz M."/>
            <person name="Spormann A.M."/>
            <person name="Op den Camp H."/>
            <person name="Overmann J."/>
            <person name="Amann R."/>
            <person name="Jetten M.S.M."/>
            <person name="Mascher T."/>
            <person name="Medema M.H."/>
            <person name="Devos D.P."/>
            <person name="Kaster A.-K."/>
            <person name="Ovreas L."/>
            <person name="Rohde M."/>
            <person name="Galperin M.Y."/>
            <person name="Jogler C."/>
        </authorList>
    </citation>
    <scope>NUCLEOTIDE SEQUENCE [LARGE SCALE GENOMIC DNA]</scope>
    <source>
        <strain evidence="1 2">Pan241w</strain>
    </source>
</reference>
<dbReference type="AlphaFoldDB" id="A0A517R876"/>
<sequence>MSDFGGLCKTVFPASCIFASGVGTSRPEVCRTLVRSEQRLAQGCRRCVKSWSYLSHFVAQFETPRCADFSKCV</sequence>
<evidence type="ECO:0000313" key="2">
    <source>
        <dbReference type="Proteomes" id="UP000317171"/>
    </source>
</evidence>
<dbReference type="EMBL" id="CP036269">
    <property type="protein sequence ID" value="QDT40068.1"/>
    <property type="molecule type" value="Genomic_DNA"/>
</dbReference>
<proteinExistence type="predicted"/>
<keyword evidence="2" id="KW-1185">Reference proteome</keyword>
<dbReference type="KEGG" id="gaz:Pan241w_01210"/>